<dbReference type="HOGENOM" id="CLU_1191972_0_0_1"/>
<reference evidence="2" key="3">
    <citation type="submission" date="2015-02" db="UniProtKB">
        <authorList>
            <consortium name="EnsemblProtists"/>
        </authorList>
    </citation>
    <scope>IDENTIFICATION</scope>
    <source>
        <strain evidence="2">DAOM BR144</strain>
    </source>
</reference>
<dbReference type="Proteomes" id="UP000019132">
    <property type="component" value="Unassembled WGS sequence"/>
</dbReference>
<dbReference type="EnsemblProtists" id="PYU1_T003333">
    <property type="protein sequence ID" value="PYU1_T003333"/>
    <property type="gene ID" value="PYU1_G003323"/>
</dbReference>
<name>K3WEE2_GLOUD</name>
<dbReference type="VEuPathDB" id="FungiDB:PYU1_G003323"/>
<dbReference type="InParanoid" id="K3WEE2"/>
<feature type="domain" description="BROMI middle region" evidence="1">
    <location>
        <begin position="51"/>
        <end position="189"/>
    </location>
</feature>
<sequence>VPTLEIVHCGENFQALCSAVVGLFVLVDEANTDLKAKQLIYALLNHLDDALRFRDVYWVILDFVGQHVVSRHLNFDKKNAFDVSDKQAICLMDTYRLLLVMITRIPHHWIHLSQEELARLLFSTFHLLALTPTGSENAETKLIRPVNALALLDKSASWFKTWLLKVPNRNQLLSSLQESGLVSDVLQSLSRLSPARRLKSTNQAADIVELHTAQHS</sequence>
<accession>K3WEE2</accession>
<keyword evidence="3" id="KW-1185">Reference proteome</keyword>
<reference evidence="3" key="2">
    <citation type="submission" date="2010-04" db="EMBL/GenBank/DDBJ databases">
        <authorList>
            <person name="Buell R."/>
            <person name="Hamilton J."/>
            <person name="Hostetler J."/>
        </authorList>
    </citation>
    <scope>NUCLEOTIDE SEQUENCE [LARGE SCALE GENOMIC DNA]</scope>
    <source>
        <strain evidence="3">DAOM:BR144</strain>
    </source>
</reference>
<dbReference type="Pfam" id="PF14961">
    <property type="entry name" value="BROMI"/>
    <property type="match status" value="1"/>
</dbReference>
<reference evidence="3" key="1">
    <citation type="journal article" date="2010" name="Genome Biol.">
        <title>Genome sequence of the necrotrophic plant pathogen Pythium ultimum reveals original pathogenicity mechanisms and effector repertoire.</title>
        <authorList>
            <person name="Levesque C.A."/>
            <person name="Brouwer H."/>
            <person name="Cano L."/>
            <person name="Hamilton J.P."/>
            <person name="Holt C."/>
            <person name="Huitema E."/>
            <person name="Raffaele S."/>
            <person name="Robideau G.P."/>
            <person name="Thines M."/>
            <person name="Win J."/>
            <person name="Zerillo M.M."/>
            <person name="Beakes G.W."/>
            <person name="Boore J.L."/>
            <person name="Busam D."/>
            <person name="Dumas B."/>
            <person name="Ferriera S."/>
            <person name="Fuerstenberg S.I."/>
            <person name="Gachon C.M."/>
            <person name="Gaulin E."/>
            <person name="Govers F."/>
            <person name="Grenville-Briggs L."/>
            <person name="Horner N."/>
            <person name="Hostetler J."/>
            <person name="Jiang R.H."/>
            <person name="Johnson J."/>
            <person name="Krajaejun T."/>
            <person name="Lin H."/>
            <person name="Meijer H.J."/>
            <person name="Moore B."/>
            <person name="Morris P."/>
            <person name="Phuntmart V."/>
            <person name="Puiu D."/>
            <person name="Shetty J."/>
            <person name="Stajich J.E."/>
            <person name="Tripathy S."/>
            <person name="Wawra S."/>
            <person name="van West P."/>
            <person name="Whitty B.R."/>
            <person name="Coutinho P.M."/>
            <person name="Henrissat B."/>
            <person name="Martin F."/>
            <person name="Thomas P.D."/>
            <person name="Tyler B.M."/>
            <person name="De Vries R.P."/>
            <person name="Kamoun S."/>
            <person name="Yandell M."/>
            <person name="Tisserat N."/>
            <person name="Buell C.R."/>
        </authorList>
    </citation>
    <scope>NUCLEOTIDE SEQUENCE</scope>
    <source>
        <strain evidence="3">DAOM:BR144</strain>
    </source>
</reference>
<dbReference type="AlphaFoldDB" id="K3WEE2"/>
<dbReference type="eggNOG" id="ENOG502RX5X">
    <property type="taxonomic scope" value="Eukaryota"/>
</dbReference>
<organism evidence="2 3">
    <name type="scientific">Globisporangium ultimum (strain ATCC 200006 / CBS 805.95 / DAOM BR144)</name>
    <name type="common">Pythium ultimum</name>
    <dbReference type="NCBI Taxonomy" id="431595"/>
    <lineage>
        <taxon>Eukaryota</taxon>
        <taxon>Sar</taxon>
        <taxon>Stramenopiles</taxon>
        <taxon>Oomycota</taxon>
        <taxon>Peronosporomycetes</taxon>
        <taxon>Pythiales</taxon>
        <taxon>Pythiaceae</taxon>
        <taxon>Globisporangium</taxon>
    </lineage>
</organism>
<evidence type="ECO:0000313" key="3">
    <source>
        <dbReference type="Proteomes" id="UP000019132"/>
    </source>
</evidence>
<dbReference type="EMBL" id="GL376603">
    <property type="status" value="NOT_ANNOTATED_CDS"/>
    <property type="molecule type" value="Genomic_DNA"/>
</dbReference>
<protein>
    <recommendedName>
        <fullName evidence="1">BROMI middle region domain-containing protein</fullName>
    </recommendedName>
</protein>
<dbReference type="InterPro" id="IPR032735">
    <property type="entry name" value="BROMI_M"/>
</dbReference>
<evidence type="ECO:0000259" key="1">
    <source>
        <dbReference type="Pfam" id="PF14961"/>
    </source>
</evidence>
<proteinExistence type="predicted"/>
<evidence type="ECO:0000313" key="2">
    <source>
        <dbReference type="EnsemblProtists" id="PYU1_T003333"/>
    </source>
</evidence>
<dbReference type="STRING" id="431595.K3WEE2"/>